<feature type="compositionally biased region" description="Basic and acidic residues" evidence="8">
    <location>
        <begin position="700"/>
        <end position="713"/>
    </location>
</feature>
<dbReference type="GO" id="GO:0043484">
    <property type="term" value="P:regulation of RNA splicing"/>
    <property type="evidence" value="ECO:0007669"/>
    <property type="project" value="TreeGrafter"/>
</dbReference>
<dbReference type="PANTHER" id="PTHR12675">
    <property type="entry name" value="MUSCLEBLIND-LIKE PROTEIN"/>
    <property type="match status" value="1"/>
</dbReference>
<feature type="zinc finger region" description="C3H1-type" evidence="6">
    <location>
        <begin position="110"/>
        <end position="137"/>
    </location>
</feature>
<feature type="region of interest" description="Disordered" evidence="8">
    <location>
        <begin position="362"/>
        <end position="391"/>
    </location>
</feature>
<evidence type="ECO:0000256" key="5">
    <source>
        <dbReference type="PROSITE-ProRule" id="PRU00266"/>
    </source>
</evidence>
<dbReference type="InterPro" id="IPR000571">
    <property type="entry name" value="Znf_CCCH"/>
</dbReference>
<dbReference type="SUPFAM" id="SSF90229">
    <property type="entry name" value="CCCH zinc finger"/>
    <property type="match status" value="1"/>
</dbReference>
<dbReference type="EMBL" id="JAXCGZ010003931">
    <property type="protein sequence ID" value="KAK7082650.1"/>
    <property type="molecule type" value="Genomic_DNA"/>
</dbReference>
<dbReference type="Pfam" id="PF00035">
    <property type="entry name" value="dsrm"/>
    <property type="match status" value="1"/>
</dbReference>
<dbReference type="InterPro" id="IPR014720">
    <property type="entry name" value="dsRBD_dom"/>
</dbReference>
<evidence type="ECO:0000256" key="2">
    <source>
        <dbReference type="ARBA" id="ARBA00022737"/>
    </source>
</evidence>
<dbReference type="PANTHER" id="PTHR12675:SF6">
    <property type="entry name" value="ZINC FINGER CCCH DOMAIN-CONTAINING PROTEIN 10"/>
    <property type="match status" value="1"/>
</dbReference>
<keyword evidence="3 6" id="KW-0863">Zinc-finger</keyword>
<dbReference type="SMART" id="SM00358">
    <property type="entry name" value="DSRM"/>
    <property type="match status" value="1"/>
</dbReference>
<evidence type="ECO:0000256" key="6">
    <source>
        <dbReference type="PROSITE-ProRule" id="PRU00723"/>
    </source>
</evidence>
<keyword evidence="7" id="KW-0175">Coiled coil</keyword>
<feature type="region of interest" description="Disordered" evidence="8">
    <location>
        <begin position="627"/>
        <end position="839"/>
    </location>
</feature>
<feature type="compositionally biased region" description="Polar residues" evidence="8">
    <location>
        <begin position="571"/>
        <end position="586"/>
    </location>
</feature>
<evidence type="ECO:0000256" key="1">
    <source>
        <dbReference type="ARBA" id="ARBA00022723"/>
    </source>
</evidence>
<dbReference type="PROSITE" id="PS50137">
    <property type="entry name" value="DS_RBD"/>
    <property type="match status" value="1"/>
</dbReference>
<evidence type="ECO:0000259" key="9">
    <source>
        <dbReference type="PROSITE" id="PS50103"/>
    </source>
</evidence>
<dbReference type="SUPFAM" id="SSF54768">
    <property type="entry name" value="dsRNA-binding domain-like"/>
    <property type="match status" value="1"/>
</dbReference>
<dbReference type="InterPro" id="IPR036855">
    <property type="entry name" value="Znf_CCCH_sf"/>
</dbReference>
<dbReference type="Proteomes" id="UP001381693">
    <property type="component" value="Unassembled WGS sequence"/>
</dbReference>
<feature type="compositionally biased region" description="Polar residues" evidence="8">
    <location>
        <begin position="627"/>
        <end position="639"/>
    </location>
</feature>
<proteinExistence type="predicted"/>
<feature type="domain" description="C3H1-type" evidence="9">
    <location>
        <begin position="110"/>
        <end position="137"/>
    </location>
</feature>
<evidence type="ECO:0000259" key="10">
    <source>
        <dbReference type="PROSITE" id="PS50137"/>
    </source>
</evidence>
<feature type="domain" description="C3H1-type" evidence="9">
    <location>
        <begin position="162"/>
        <end position="183"/>
    </location>
</feature>
<evidence type="ECO:0000313" key="12">
    <source>
        <dbReference type="Proteomes" id="UP001381693"/>
    </source>
</evidence>
<evidence type="ECO:0000256" key="4">
    <source>
        <dbReference type="ARBA" id="ARBA00022833"/>
    </source>
</evidence>
<feature type="domain" description="C3H1-type" evidence="9">
    <location>
        <begin position="215"/>
        <end position="241"/>
    </location>
</feature>
<dbReference type="GO" id="GO:0003723">
    <property type="term" value="F:RNA binding"/>
    <property type="evidence" value="ECO:0007669"/>
    <property type="project" value="UniProtKB-UniRule"/>
</dbReference>
<accession>A0AAN8XDQ9</accession>
<keyword evidence="2" id="KW-0677">Repeat</keyword>
<comment type="caution">
    <text evidence="11">The sequence shown here is derived from an EMBL/GenBank/DDBJ whole genome shotgun (WGS) entry which is preliminary data.</text>
</comment>
<reference evidence="11 12" key="1">
    <citation type="submission" date="2023-11" db="EMBL/GenBank/DDBJ databases">
        <title>Halocaridina rubra genome assembly.</title>
        <authorList>
            <person name="Smith C."/>
        </authorList>
    </citation>
    <scope>NUCLEOTIDE SEQUENCE [LARGE SCALE GENOMIC DNA]</scope>
    <source>
        <strain evidence="11">EP-1</strain>
        <tissue evidence="11">Whole</tissue>
    </source>
</reference>
<protein>
    <submittedName>
        <fullName evidence="11">Uncharacterized protein</fullName>
    </submittedName>
</protein>
<dbReference type="Gene3D" id="3.30.1370.210">
    <property type="match status" value="1"/>
</dbReference>
<feature type="compositionally biased region" description="Basic and acidic residues" evidence="8">
    <location>
        <begin position="369"/>
        <end position="389"/>
    </location>
</feature>
<feature type="compositionally biased region" description="Low complexity" evidence="8">
    <location>
        <begin position="826"/>
        <end position="839"/>
    </location>
</feature>
<feature type="compositionally biased region" description="Basic and acidic residues" evidence="8">
    <location>
        <begin position="657"/>
        <end position="678"/>
    </location>
</feature>
<dbReference type="SMART" id="SM00356">
    <property type="entry name" value="ZnF_C3H1"/>
    <property type="match status" value="3"/>
</dbReference>
<feature type="region of interest" description="Disordered" evidence="8">
    <location>
        <begin position="571"/>
        <end position="595"/>
    </location>
</feature>
<evidence type="ECO:0000256" key="3">
    <source>
        <dbReference type="ARBA" id="ARBA00022771"/>
    </source>
</evidence>
<gene>
    <name evidence="11" type="ORF">SK128_008297</name>
</gene>
<feature type="compositionally biased region" description="Acidic residues" evidence="8">
    <location>
        <begin position="787"/>
        <end position="800"/>
    </location>
</feature>
<keyword evidence="4 6" id="KW-0862">Zinc</keyword>
<sequence>MLSGGAAPATKQKQDTHPLVMLNDLRQDCVYDLVKDDDDSYPDKRFTMKLVIEEKTFIGTGPSKKSAKVACASKALSHHSINPNAHIFKAQQAKKERKQNVKHDGGFAWINGQKICRLYLNNLCLRGRNCPYIHPEYSQGVPSPLPTFNPVPVTDTCTWLKVCDNYLNLRCPHSNCRFLHVSRDDNELYRITRKIPPHIVEQAVRKAIAYESSPPGTTPPCKAFMKGQCTWPSCPFRHVSRKQFSEEVVRSLHYLFAREENRLNSGTPFCTPPLSREENYCYGFDAPGSARRLLNEPSSLSVKSRLGDKPAFGRDRPLMSDSDMVVRGMHSLMKDEIYRQPKEMQEMREELRRLHEENERLRSTQRLHLGSDDNFVRRDQQREDSDYHRWSQQRGNGDYFRRDDYYRREQLREEGNFSRRGMQGSNDSYYQRGMQRDIDSRIRREGDSVYKTASARASYQEDENRYQEHLQMLRNENEDLRRLLMAKENERRDMYSKHHRSNKFFGDGLLGEWTPNMRLQNPDSRMEELFDAGLRRMEDQIMYKRLGVPIALTGTPDYLDPHQVINELAQQRQHQSLLSQNKSGKNVQKVGRPTYQVTKNVNKTQNKKSQNSVKSFSQTMKTVNKNHATNTQQHNINTRKGNKDQQKKLSQQTIEEQNPKETLLKKQENDVQKDKSPIEGEEPAQTKPVVSVNETSSQDNEQRKKDTQRKEITDDGCVSEEEKSSNDVVALEVKAHVCQQESLRELSDKEIVESEECHQDSSSDTSEPGVSLEPQEEEHDSPPGSEEKEDDSSDNSDERDDVTPFLKQAANCDNSLGNKGEDIDTGSSLESGEESSGSG</sequence>
<evidence type="ECO:0000313" key="11">
    <source>
        <dbReference type="EMBL" id="KAK7082650.1"/>
    </source>
</evidence>
<evidence type="ECO:0000256" key="8">
    <source>
        <dbReference type="SAM" id="MobiDB-lite"/>
    </source>
</evidence>
<feature type="zinc finger region" description="C3H1-type" evidence="6">
    <location>
        <begin position="215"/>
        <end position="241"/>
    </location>
</feature>
<name>A0AAN8XDQ9_HALRR</name>
<feature type="domain" description="DRBM" evidence="10">
    <location>
        <begin position="31"/>
        <end position="81"/>
    </location>
</feature>
<feature type="zinc finger region" description="C3H1-type" evidence="6">
    <location>
        <begin position="162"/>
        <end position="183"/>
    </location>
</feature>
<evidence type="ECO:0000256" key="7">
    <source>
        <dbReference type="SAM" id="Coils"/>
    </source>
</evidence>
<dbReference type="Gene3D" id="3.30.160.20">
    <property type="match status" value="1"/>
</dbReference>
<dbReference type="AlphaFoldDB" id="A0AAN8XDQ9"/>
<organism evidence="11 12">
    <name type="scientific">Halocaridina rubra</name>
    <name type="common">Hawaiian red shrimp</name>
    <dbReference type="NCBI Taxonomy" id="373956"/>
    <lineage>
        <taxon>Eukaryota</taxon>
        <taxon>Metazoa</taxon>
        <taxon>Ecdysozoa</taxon>
        <taxon>Arthropoda</taxon>
        <taxon>Crustacea</taxon>
        <taxon>Multicrustacea</taxon>
        <taxon>Malacostraca</taxon>
        <taxon>Eumalacostraca</taxon>
        <taxon>Eucarida</taxon>
        <taxon>Decapoda</taxon>
        <taxon>Pleocyemata</taxon>
        <taxon>Caridea</taxon>
        <taxon>Atyoidea</taxon>
        <taxon>Atyidae</taxon>
        <taxon>Halocaridina</taxon>
    </lineage>
</organism>
<keyword evidence="5" id="KW-0694">RNA-binding</keyword>
<dbReference type="GO" id="GO:0008270">
    <property type="term" value="F:zinc ion binding"/>
    <property type="evidence" value="ECO:0007669"/>
    <property type="project" value="UniProtKB-KW"/>
</dbReference>
<keyword evidence="12" id="KW-1185">Reference proteome</keyword>
<feature type="compositionally biased region" description="Basic and acidic residues" evidence="8">
    <location>
        <begin position="742"/>
        <end position="761"/>
    </location>
</feature>
<dbReference type="PROSITE" id="PS50103">
    <property type="entry name" value="ZF_C3H1"/>
    <property type="match status" value="3"/>
</dbReference>
<feature type="coiled-coil region" evidence="7">
    <location>
        <begin position="456"/>
        <end position="497"/>
    </location>
</feature>
<keyword evidence="1 6" id="KW-0479">Metal-binding</keyword>